<feature type="transmembrane region" description="Helical" evidence="9">
    <location>
        <begin position="339"/>
        <end position="359"/>
    </location>
</feature>
<feature type="transmembrane region" description="Helical" evidence="9">
    <location>
        <begin position="374"/>
        <end position="399"/>
    </location>
</feature>
<feature type="transmembrane region" description="Helical" evidence="9">
    <location>
        <begin position="150"/>
        <end position="172"/>
    </location>
</feature>
<dbReference type="RefSeq" id="WP_388346049.1">
    <property type="nucleotide sequence ID" value="NZ_JBIAFJ010000007.1"/>
</dbReference>
<feature type="transmembrane region" description="Helical" evidence="9">
    <location>
        <begin position="192"/>
        <end position="211"/>
    </location>
</feature>
<dbReference type="SUPFAM" id="SSF103473">
    <property type="entry name" value="MFS general substrate transporter"/>
    <property type="match status" value="1"/>
</dbReference>
<dbReference type="PANTHER" id="PTHR48022">
    <property type="entry name" value="PLASTIDIC GLUCOSE TRANSPORTER 4"/>
    <property type="match status" value="1"/>
</dbReference>
<dbReference type="PANTHER" id="PTHR48022:SF2">
    <property type="entry name" value="PLASTIDIC GLUCOSE TRANSPORTER 4"/>
    <property type="match status" value="1"/>
</dbReference>
<sequence>MTSTEQAPGPGVGTAHPDHLGHVIFIAASAAMGGFLFGYDSSVINGAVEAIRHRYGIGSAELAQVIAIALIGCAIGAATAGRIADRIGRIRCMRIAAVLFAVSAVGSALPFALWDLAFWRIVGGFAIGMASVIGPAYIAEVAPPAYRGRLGSFQQAAIVVGIATSQLVNWGLLHAAGGDQRGNLLGLEAWQVMLGVMVIPAALYGLLSFVIPESPRFLISVGRHARARAILAEVEGKGVDLDARVAEIEHAMKREHKSTFKDLLGSSFLFKRIVWIGIGLSVFQQFVGINVAFYYSTTLWQSVGINPTDSFLYSFTTSIINIVGTVIAMIFVDRIGRKPLALIGSSGMVVGLALEAWAFSHPLVDGKLPATQGMIALIAAHLFVLFFALSWGVVVWVLLGEMFPNRIRAAALGVAASAQWIANWAITASFPSLAEWNLSGTYMIYTFFAALSIPFVLKFVNETKGKALEEMG</sequence>
<protein>
    <submittedName>
        <fullName evidence="11">Sugar porter family MFS transporter</fullName>
    </submittedName>
</protein>
<dbReference type="InterPro" id="IPR003663">
    <property type="entry name" value="Sugar/inositol_transpt"/>
</dbReference>
<dbReference type="Proteomes" id="UP001601197">
    <property type="component" value="Unassembled WGS sequence"/>
</dbReference>
<dbReference type="InterPro" id="IPR005828">
    <property type="entry name" value="MFS_sugar_transport-like"/>
</dbReference>
<keyword evidence="4" id="KW-1003">Cell membrane</keyword>
<feature type="transmembrane region" description="Helical" evidence="9">
    <location>
        <begin position="20"/>
        <end position="39"/>
    </location>
</feature>
<feature type="transmembrane region" description="Helical" evidence="9">
    <location>
        <begin position="273"/>
        <end position="295"/>
    </location>
</feature>
<keyword evidence="6 9" id="KW-1133">Transmembrane helix</keyword>
<keyword evidence="5 9" id="KW-0812">Transmembrane</keyword>
<dbReference type="InterPro" id="IPR047984">
    <property type="entry name" value="XylE-like"/>
</dbReference>
<feature type="transmembrane region" description="Helical" evidence="9">
    <location>
        <begin position="311"/>
        <end position="332"/>
    </location>
</feature>
<evidence type="ECO:0000256" key="8">
    <source>
        <dbReference type="RuleBase" id="RU003346"/>
    </source>
</evidence>
<feature type="transmembrane region" description="Helical" evidence="9">
    <location>
        <begin position="411"/>
        <end position="430"/>
    </location>
</feature>
<evidence type="ECO:0000313" key="12">
    <source>
        <dbReference type="Proteomes" id="UP001601197"/>
    </source>
</evidence>
<evidence type="ECO:0000256" key="1">
    <source>
        <dbReference type="ARBA" id="ARBA00004651"/>
    </source>
</evidence>
<dbReference type="PROSITE" id="PS50850">
    <property type="entry name" value="MFS"/>
    <property type="match status" value="1"/>
</dbReference>
<feature type="transmembrane region" description="Helical" evidence="9">
    <location>
        <begin position="92"/>
        <end position="111"/>
    </location>
</feature>
<reference evidence="11 12" key="1">
    <citation type="submission" date="2024-10" db="EMBL/GenBank/DDBJ databases">
        <title>The Natural Products Discovery Center: Release of the First 8490 Sequenced Strains for Exploring Actinobacteria Biosynthetic Diversity.</title>
        <authorList>
            <person name="Kalkreuter E."/>
            <person name="Kautsar S.A."/>
            <person name="Yang D."/>
            <person name="Bader C.D."/>
            <person name="Teijaro C.N."/>
            <person name="Fluegel L."/>
            <person name="Davis C.M."/>
            <person name="Simpson J.R."/>
            <person name="Lauterbach L."/>
            <person name="Steele A.D."/>
            <person name="Gui C."/>
            <person name="Meng S."/>
            <person name="Li G."/>
            <person name="Viehrig K."/>
            <person name="Ye F."/>
            <person name="Su P."/>
            <person name="Kiefer A.F."/>
            <person name="Nichols A."/>
            <person name="Cepeda A.J."/>
            <person name="Yan W."/>
            <person name="Fan B."/>
            <person name="Jiang Y."/>
            <person name="Adhikari A."/>
            <person name="Zheng C.-J."/>
            <person name="Schuster L."/>
            <person name="Cowan T.M."/>
            <person name="Smanski M.J."/>
            <person name="Chevrette M.G."/>
            <person name="De Carvalho L.P.S."/>
            <person name="Shen B."/>
        </authorList>
    </citation>
    <scope>NUCLEOTIDE SEQUENCE [LARGE SCALE GENOMIC DNA]</scope>
    <source>
        <strain evidence="11 12">NPDC007147</strain>
    </source>
</reference>
<name>A0ABW6KQH6_9ACTN</name>
<organism evidence="11 12">
    <name type="scientific">Streptomyces kebangsaanensis</name>
    <dbReference type="NCBI Taxonomy" id="864058"/>
    <lineage>
        <taxon>Bacteria</taxon>
        <taxon>Bacillati</taxon>
        <taxon>Actinomycetota</taxon>
        <taxon>Actinomycetes</taxon>
        <taxon>Kitasatosporales</taxon>
        <taxon>Streptomycetaceae</taxon>
        <taxon>Streptomyces</taxon>
    </lineage>
</organism>
<dbReference type="InterPro" id="IPR050360">
    <property type="entry name" value="MFS_Sugar_Transporters"/>
</dbReference>
<evidence type="ECO:0000256" key="4">
    <source>
        <dbReference type="ARBA" id="ARBA00022475"/>
    </source>
</evidence>
<feature type="transmembrane region" description="Helical" evidence="9">
    <location>
        <begin position="442"/>
        <end position="461"/>
    </location>
</feature>
<evidence type="ECO:0000256" key="3">
    <source>
        <dbReference type="ARBA" id="ARBA00022448"/>
    </source>
</evidence>
<dbReference type="InterPro" id="IPR020846">
    <property type="entry name" value="MFS_dom"/>
</dbReference>
<keyword evidence="3 8" id="KW-0813">Transport</keyword>
<evidence type="ECO:0000256" key="9">
    <source>
        <dbReference type="SAM" id="Phobius"/>
    </source>
</evidence>
<comment type="caution">
    <text evidence="11">The sequence shown here is derived from an EMBL/GenBank/DDBJ whole genome shotgun (WGS) entry which is preliminary data.</text>
</comment>
<dbReference type="EMBL" id="JBIAFJ010000007">
    <property type="protein sequence ID" value="MFE9170131.1"/>
    <property type="molecule type" value="Genomic_DNA"/>
</dbReference>
<dbReference type="CDD" id="cd17359">
    <property type="entry name" value="MFS_XylE_like"/>
    <property type="match status" value="1"/>
</dbReference>
<dbReference type="InterPro" id="IPR005829">
    <property type="entry name" value="Sugar_transporter_CS"/>
</dbReference>
<feature type="transmembrane region" description="Helical" evidence="9">
    <location>
        <begin position="117"/>
        <end position="138"/>
    </location>
</feature>
<evidence type="ECO:0000256" key="5">
    <source>
        <dbReference type="ARBA" id="ARBA00022692"/>
    </source>
</evidence>
<proteinExistence type="inferred from homology"/>
<dbReference type="Gene3D" id="1.20.1250.20">
    <property type="entry name" value="MFS general substrate transporter like domains"/>
    <property type="match status" value="1"/>
</dbReference>
<feature type="domain" description="Major facilitator superfamily (MFS) profile" evidence="10">
    <location>
        <begin position="26"/>
        <end position="464"/>
    </location>
</feature>
<gene>
    <name evidence="11" type="ORF">ACFYNZ_11495</name>
</gene>
<dbReference type="PROSITE" id="PS00217">
    <property type="entry name" value="SUGAR_TRANSPORT_2"/>
    <property type="match status" value="1"/>
</dbReference>
<evidence type="ECO:0000256" key="6">
    <source>
        <dbReference type="ARBA" id="ARBA00022989"/>
    </source>
</evidence>
<accession>A0ABW6KQH6</accession>
<comment type="similarity">
    <text evidence="2 8">Belongs to the major facilitator superfamily. Sugar transporter (TC 2.A.1.1) family.</text>
</comment>
<dbReference type="PROSITE" id="PS00216">
    <property type="entry name" value="SUGAR_TRANSPORT_1"/>
    <property type="match status" value="1"/>
</dbReference>
<comment type="subcellular location">
    <subcellularLocation>
        <location evidence="1">Cell membrane</location>
        <topology evidence="1">Multi-pass membrane protein</topology>
    </subcellularLocation>
</comment>
<dbReference type="InterPro" id="IPR036259">
    <property type="entry name" value="MFS_trans_sf"/>
</dbReference>
<dbReference type="NCBIfam" id="TIGR00879">
    <property type="entry name" value="SP"/>
    <property type="match status" value="1"/>
</dbReference>
<evidence type="ECO:0000259" key="10">
    <source>
        <dbReference type="PROSITE" id="PS50850"/>
    </source>
</evidence>
<keyword evidence="7 9" id="KW-0472">Membrane</keyword>
<evidence type="ECO:0000256" key="2">
    <source>
        <dbReference type="ARBA" id="ARBA00010992"/>
    </source>
</evidence>
<evidence type="ECO:0000256" key="7">
    <source>
        <dbReference type="ARBA" id="ARBA00023136"/>
    </source>
</evidence>
<dbReference type="PRINTS" id="PR00171">
    <property type="entry name" value="SUGRTRNSPORT"/>
</dbReference>
<dbReference type="Pfam" id="PF00083">
    <property type="entry name" value="Sugar_tr"/>
    <property type="match status" value="1"/>
</dbReference>
<keyword evidence="12" id="KW-1185">Reference proteome</keyword>
<evidence type="ECO:0000313" key="11">
    <source>
        <dbReference type="EMBL" id="MFE9170131.1"/>
    </source>
</evidence>
<feature type="transmembrane region" description="Helical" evidence="9">
    <location>
        <begin position="62"/>
        <end position="80"/>
    </location>
</feature>